<evidence type="ECO:0000256" key="1">
    <source>
        <dbReference type="SAM" id="MobiDB-lite"/>
    </source>
</evidence>
<dbReference type="EMBL" id="CP022743">
    <property type="protein sequence ID" value="ASU34624.1"/>
    <property type="molecule type" value="Genomic_DNA"/>
</dbReference>
<protein>
    <submittedName>
        <fullName evidence="2">Uncharacterized protein</fullName>
    </submittedName>
</protein>
<dbReference type="AlphaFoldDB" id="A0A223NY43"/>
<sequence>MATVSYKLPLSVMTKQIQKNGRKRSTLQAEHLEQSETR</sequence>
<feature type="region of interest" description="Disordered" evidence="1">
    <location>
        <begin position="17"/>
        <end position="38"/>
    </location>
</feature>
<keyword evidence="3" id="KW-1185">Reference proteome</keyword>
<dbReference type="KEGG" id="muc:MuYL_2737"/>
<evidence type="ECO:0000313" key="3">
    <source>
        <dbReference type="Proteomes" id="UP000215002"/>
    </source>
</evidence>
<organism evidence="2 3">
    <name type="scientific">Mucilaginibacter xinganensis</name>
    <dbReference type="NCBI Taxonomy" id="1234841"/>
    <lineage>
        <taxon>Bacteria</taxon>
        <taxon>Pseudomonadati</taxon>
        <taxon>Bacteroidota</taxon>
        <taxon>Sphingobacteriia</taxon>
        <taxon>Sphingobacteriales</taxon>
        <taxon>Sphingobacteriaceae</taxon>
        <taxon>Mucilaginibacter</taxon>
    </lineage>
</organism>
<evidence type="ECO:0000313" key="2">
    <source>
        <dbReference type="EMBL" id="ASU34624.1"/>
    </source>
</evidence>
<reference evidence="2 3" key="1">
    <citation type="submission" date="2017-08" db="EMBL/GenBank/DDBJ databases">
        <title>Complete genome sequence of Mucilaginibacter sp. strain BJC16-A31.</title>
        <authorList>
            <consortium name="Henan University of Science and Technology"/>
            <person name="You X."/>
        </authorList>
    </citation>
    <scope>NUCLEOTIDE SEQUENCE [LARGE SCALE GENOMIC DNA]</scope>
    <source>
        <strain evidence="2 3">BJC16-A31</strain>
    </source>
</reference>
<name>A0A223NY43_9SPHI</name>
<gene>
    <name evidence="2" type="ORF">MuYL_2737</name>
</gene>
<accession>A0A223NY43</accession>
<proteinExistence type="predicted"/>
<dbReference type="Proteomes" id="UP000215002">
    <property type="component" value="Chromosome"/>
</dbReference>